<dbReference type="EMBL" id="PCWK01000013">
    <property type="protein sequence ID" value="PIR02785.1"/>
    <property type="molecule type" value="Genomic_DNA"/>
</dbReference>
<evidence type="ECO:0000313" key="3">
    <source>
        <dbReference type="Proteomes" id="UP000231139"/>
    </source>
</evidence>
<evidence type="ECO:0000256" key="1">
    <source>
        <dbReference type="SAM" id="Phobius"/>
    </source>
</evidence>
<evidence type="ECO:0008006" key="4">
    <source>
        <dbReference type="Google" id="ProtNLM"/>
    </source>
</evidence>
<gene>
    <name evidence="2" type="ORF">COV62_00525</name>
</gene>
<feature type="transmembrane region" description="Helical" evidence="1">
    <location>
        <begin position="148"/>
        <end position="166"/>
    </location>
</feature>
<feature type="transmembrane region" description="Helical" evidence="1">
    <location>
        <begin position="71"/>
        <end position="89"/>
    </location>
</feature>
<keyword evidence="1" id="KW-1133">Transmembrane helix</keyword>
<comment type="caution">
    <text evidence="2">The sequence shown here is derived from an EMBL/GenBank/DDBJ whole genome shotgun (WGS) entry which is preliminary data.</text>
</comment>
<dbReference type="AlphaFoldDB" id="A0A2H0N3V0"/>
<feature type="transmembrane region" description="Helical" evidence="1">
    <location>
        <begin position="6"/>
        <end position="23"/>
    </location>
</feature>
<reference evidence="2 3" key="1">
    <citation type="submission" date="2017-09" db="EMBL/GenBank/DDBJ databases">
        <title>Depth-based differentiation of microbial function through sediment-hosted aquifers and enrichment of novel symbionts in the deep terrestrial subsurface.</title>
        <authorList>
            <person name="Probst A.J."/>
            <person name="Ladd B."/>
            <person name="Jarett J.K."/>
            <person name="Geller-Mcgrath D.E."/>
            <person name="Sieber C.M."/>
            <person name="Emerson J.B."/>
            <person name="Anantharaman K."/>
            <person name="Thomas B.C."/>
            <person name="Malmstrom R."/>
            <person name="Stieglmeier M."/>
            <person name="Klingl A."/>
            <person name="Woyke T."/>
            <person name="Ryan C.M."/>
            <person name="Banfield J.F."/>
        </authorList>
    </citation>
    <scope>NUCLEOTIDE SEQUENCE [LARGE SCALE GENOMIC DNA]</scope>
    <source>
        <strain evidence="2">CG11_big_fil_rev_8_21_14_0_20_35_11</strain>
    </source>
</reference>
<dbReference type="InterPro" id="IPR046487">
    <property type="entry name" value="DUF6580"/>
</dbReference>
<keyword evidence="1" id="KW-0472">Membrane</keyword>
<keyword evidence="1" id="KW-0812">Transmembrane</keyword>
<feature type="transmembrane region" description="Helical" evidence="1">
    <location>
        <begin position="96"/>
        <end position="114"/>
    </location>
</feature>
<feature type="transmembrane region" description="Helical" evidence="1">
    <location>
        <begin position="120"/>
        <end position="141"/>
    </location>
</feature>
<name>A0A2H0N3V0_9BACT</name>
<proteinExistence type="predicted"/>
<dbReference type="Pfam" id="PF20221">
    <property type="entry name" value="DUF6580"/>
    <property type="match status" value="1"/>
</dbReference>
<sequence>MHRKKIILAILIVILGVIFRIFLVEIINIPNFEAVTALSLLSGSFFGGIYTAIIPLSIIFVSDFHFGNTSIYFFTWSAFILIGILGTLIKANSSYYIFKITGMGFLSTLFFYLWTNFGWWLTFGMYEMTVGGLMQCYIAALPFLKNQIFSVLIFVPSFAILLSFAFSKIKVPQKDIKIKLAKEEMRS</sequence>
<feature type="transmembrane region" description="Helical" evidence="1">
    <location>
        <begin position="35"/>
        <end position="59"/>
    </location>
</feature>
<dbReference type="Proteomes" id="UP000231139">
    <property type="component" value="Unassembled WGS sequence"/>
</dbReference>
<organism evidence="2 3">
    <name type="scientific">Candidatus Nealsonbacteria bacterium CG11_big_fil_rev_8_21_14_0_20_35_11</name>
    <dbReference type="NCBI Taxonomy" id="1974713"/>
    <lineage>
        <taxon>Bacteria</taxon>
        <taxon>Candidatus Nealsoniibacteriota</taxon>
    </lineage>
</organism>
<accession>A0A2H0N3V0</accession>
<protein>
    <recommendedName>
        <fullName evidence="4">ECF transporter S component</fullName>
    </recommendedName>
</protein>
<evidence type="ECO:0000313" key="2">
    <source>
        <dbReference type="EMBL" id="PIR02785.1"/>
    </source>
</evidence>